<organism evidence="2 3">
    <name type="scientific">Stephania yunnanensis</name>
    <dbReference type="NCBI Taxonomy" id="152371"/>
    <lineage>
        <taxon>Eukaryota</taxon>
        <taxon>Viridiplantae</taxon>
        <taxon>Streptophyta</taxon>
        <taxon>Embryophyta</taxon>
        <taxon>Tracheophyta</taxon>
        <taxon>Spermatophyta</taxon>
        <taxon>Magnoliopsida</taxon>
        <taxon>Ranunculales</taxon>
        <taxon>Menispermaceae</taxon>
        <taxon>Menispermoideae</taxon>
        <taxon>Cissampelideae</taxon>
        <taxon>Stephania</taxon>
    </lineage>
</organism>
<dbReference type="AlphaFoldDB" id="A0AAP0JJ45"/>
<name>A0AAP0JJ45_9MAGN</name>
<evidence type="ECO:0000256" key="1">
    <source>
        <dbReference type="SAM" id="MobiDB-lite"/>
    </source>
</evidence>
<reference evidence="2 3" key="1">
    <citation type="submission" date="2024-01" db="EMBL/GenBank/DDBJ databases">
        <title>Genome assemblies of Stephania.</title>
        <authorList>
            <person name="Yang L."/>
        </authorList>
    </citation>
    <scope>NUCLEOTIDE SEQUENCE [LARGE SCALE GENOMIC DNA]</scope>
    <source>
        <strain evidence="2">YNDBR</strain>
        <tissue evidence="2">Leaf</tissue>
    </source>
</reference>
<proteinExistence type="predicted"/>
<sequence length="222" mass="24776">MIKRLPIKYAYLGYIVVVMMPDLGKVELPYCLRPVKEQTLDQVTNFKSEEGFCHCTLSCFGQRKYSGIDIPSWSHEHAYNGRSLIFGSNLAVNYEMNMIITKTTSENNITLTSLCWLVFFTKAYHEESDDYDANARGSGVGKDSALTERRGTAALTERRGSAALTESERGREKYATGSEVVTNLLLGLPARPLQPPSQKGRKTNMELGLRLGAQLNQIKGKL</sequence>
<dbReference type="EMBL" id="JBBNAF010000006">
    <property type="protein sequence ID" value="KAK9134998.1"/>
    <property type="molecule type" value="Genomic_DNA"/>
</dbReference>
<feature type="compositionally biased region" description="Basic and acidic residues" evidence="1">
    <location>
        <begin position="145"/>
        <end position="171"/>
    </location>
</feature>
<dbReference type="Proteomes" id="UP001420932">
    <property type="component" value="Unassembled WGS sequence"/>
</dbReference>
<comment type="caution">
    <text evidence="2">The sequence shown here is derived from an EMBL/GenBank/DDBJ whole genome shotgun (WGS) entry which is preliminary data.</text>
</comment>
<evidence type="ECO:0000313" key="2">
    <source>
        <dbReference type="EMBL" id="KAK9134998.1"/>
    </source>
</evidence>
<feature type="region of interest" description="Disordered" evidence="1">
    <location>
        <begin position="131"/>
        <end position="171"/>
    </location>
</feature>
<accession>A0AAP0JJ45</accession>
<gene>
    <name evidence="2" type="ORF">Syun_014328</name>
</gene>
<evidence type="ECO:0000313" key="3">
    <source>
        <dbReference type="Proteomes" id="UP001420932"/>
    </source>
</evidence>
<protein>
    <submittedName>
        <fullName evidence="2">Uncharacterized protein</fullName>
    </submittedName>
</protein>
<keyword evidence="3" id="KW-1185">Reference proteome</keyword>